<gene>
    <name evidence="1" type="ORF">CEXT_279531</name>
</gene>
<evidence type="ECO:0000313" key="1">
    <source>
        <dbReference type="EMBL" id="GIY97586.1"/>
    </source>
</evidence>
<organism evidence="1 2">
    <name type="scientific">Caerostris extrusa</name>
    <name type="common">Bark spider</name>
    <name type="synonym">Caerostris bankana</name>
    <dbReference type="NCBI Taxonomy" id="172846"/>
    <lineage>
        <taxon>Eukaryota</taxon>
        <taxon>Metazoa</taxon>
        <taxon>Ecdysozoa</taxon>
        <taxon>Arthropoda</taxon>
        <taxon>Chelicerata</taxon>
        <taxon>Arachnida</taxon>
        <taxon>Araneae</taxon>
        <taxon>Araneomorphae</taxon>
        <taxon>Entelegynae</taxon>
        <taxon>Araneoidea</taxon>
        <taxon>Araneidae</taxon>
        <taxon>Caerostris</taxon>
    </lineage>
</organism>
<name>A0AAV4XRA1_CAEEX</name>
<protein>
    <submittedName>
        <fullName evidence="1">Uncharacterized protein</fullName>
    </submittedName>
</protein>
<reference evidence="1 2" key="1">
    <citation type="submission" date="2021-06" db="EMBL/GenBank/DDBJ databases">
        <title>Caerostris extrusa draft genome.</title>
        <authorList>
            <person name="Kono N."/>
            <person name="Arakawa K."/>
        </authorList>
    </citation>
    <scope>NUCLEOTIDE SEQUENCE [LARGE SCALE GENOMIC DNA]</scope>
</reference>
<proteinExistence type="predicted"/>
<dbReference type="AlphaFoldDB" id="A0AAV4XRA1"/>
<accession>A0AAV4XRA1</accession>
<keyword evidence="2" id="KW-1185">Reference proteome</keyword>
<dbReference type="Proteomes" id="UP001054945">
    <property type="component" value="Unassembled WGS sequence"/>
</dbReference>
<dbReference type="EMBL" id="BPLR01000803">
    <property type="protein sequence ID" value="GIY97586.1"/>
    <property type="molecule type" value="Genomic_DNA"/>
</dbReference>
<sequence length="89" mass="10315">MEIFQGGRLLGRMARGAEYHSRGKKSFASLRKSFNVSRDFGNIQHKQGCQRLALAKIIFEEEFGYNMMVHLHSLPMIFKNHLKAVCSWK</sequence>
<evidence type="ECO:0000313" key="2">
    <source>
        <dbReference type="Proteomes" id="UP001054945"/>
    </source>
</evidence>
<comment type="caution">
    <text evidence="1">The sequence shown here is derived from an EMBL/GenBank/DDBJ whole genome shotgun (WGS) entry which is preliminary data.</text>
</comment>